<evidence type="ECO:0000313" key="5">
    <source>
        <dbReference type="EMBL" id="CAB9529645.1"/>
    </source>
</evidence>
<dbReference type="SUPFAM" id="SSF53335">
    <property type="entry name" value="S-adenosyl-L-methionine-dependent methyltransferases"/>
    <property type="match status" value="1"/>
</dbReference>
<dbReference type="PANTHER" id="PTHR43591">
    <property type="entry name" value="METHYLTRANSFERASE"/>
    <property type="match status" value="1"/>
</dbReference>
<accession>A0A9N8HYN2</accession>
<evidence type="ECO:0000256" key="3">
    <source>
        <dbReference type="ARBA" id="ARBA00022691"/>
    </source>
</evidence>
<name>A0A9N8HYN2_9STRA</name>
<protein>
    <submittedName>
        <fullName evidence="5">Biosynthesis C-methyltransferase UbiE</fullName>
    </submittedName>
</protein>
<dbReference type="EMBL" id="CAICTM010002569">
    <property type="protein sequence ID" value="CAB9529645.1"/>
    <property type="molecule type" value="Genomic_DNA"/>
</dbReference>
<sequence>MKLFLQYGLMLLLSLQHVAAGAEAQTCSATDGAVCADDEAMLRPNMMDEVSSPDSKRALNKLIFTRIAKEYDFMTAALSFGLDGSWKRQMLAKISEFLADSEPPTLCVDLACGTGEISLLVSKTFPGAKVRGIDLTPGMIEIAKEHEKTNPNVKFEVGDMTNLTFNGIEDNSVDVITGGYAIRNAPDLRVALKEIHRMLKPGGIAAFLDFSRSSKPILSTMGYWALKVHGSFWGLVMHGKPWVYGYIADSLKKYPDRASLAVVMEEEGLAVTHRQLHMFGLLETVHLKKKV</sequence>
<feature type="signal peptide" evidence="4">
    <location>
        <begin position="1"/>
        <end position="24"/>
    </location>
</feature>
<dbReference type="PANTHER" id="PTHR43591:SF24">
    <property type="entry name" value="2-METHOXY-6-POLYPRENYL-1,4-BENZOQUINOL METHYLASE, MITOCHONDRIAL"/>
    <property type="match status" value="1"/>
</dbReference>
<dbReference type="InterPro" id="IPR004033">
    <property type="entry name" value="UbiE/COQ5_MeTrFase"/>
</dbReference>
<evidence type="ECO:0000313" key="6">
    <source>
        <dbReference type="Proteomes" id="UP001153069"/>
    </source>
</evidence>
<keyword evidence="3" id="KW-0949">S-adenosyl-L-methionine</keyword>
<dbReference type="PROSITE" id="PS51608">
    <property type="entry name" value="SAM_MT_UBIE"/>
    <property type="match status" value="1"/>
</dbReference>
<keyword evidence="2" id="KW-0808">Transferase</keyword>
<dbReference type="Proteomes" id="UP001153069">
    <property type="component" value="Unassembled WGS sequence"/>
</dbReference>
<dbReference type="InterPro" id="IPR029063">
    <property type="entry name" value="SAM-dependent_MTases_sf"/>
</dbReference>
<evidence type="ECO:0000256" key="4">
    <source>
        <dbReference type="SAM" id="SignalP"/>
    </source>
</evidence>
<gene>
    <name evidence="5" type="ORF">SEMRO_2571_G331580.1</name>
</gene>
<dbReference type="GO" id="GO:0032259">
    <property type="term" value="P:methylation"/>
    <property type="evidence" value="ECO:0007669"/>
    <property type="project" value="UniProtKB-KW"/>
</dbReference>
<dbReference type="Gene3D" id="3.40.50.150">
    <property type="entry name" value="Vaccinia Virus protein VP39"/>
    <property type="match status" value="1"/>
</dbReference>
<dbReference type="CDD" id="cd02440">
    <property type="entry name" value="AdoMet_MTases"/>
    <property type="match status" value="1"/>
</dbReference>
<organism evidence="5 6">
    <name type="scientific">Seminavis robusta</name>
    <dbReference type="NCBI Taxonomy" id="568900"/>
    <lineage>
        <taxon>Eukaryota</taxon>
        <taxon>Sar</taxon>
        <taxon>Stramenopiles</taxon>
        <taxon>Ochrophyta</taxon>
        <taxon>Bacillariophyta</taxon>
        <taxon>Bacillariophyceae</taxon>
        <taxon>Bacillariophycidae</taxon>
        <taxon>Naviculales</taxon>
        <taxon>Naviculaceae</taxon>
        <taxon>Seminavis</taxon>
    </lineage>
</organism>
<keyword evidence="4" id="KW-0732">Signal</keyword>
<dbReference type="AlphaFoldDB" id="A0A9N8HYN2"/>
<dbReference type="OrthoDB" id="6329284at2759"/>
<comment type="caution">
    <text evidence="5">The sequence shown here is derived from an EMBL/GenBank/DDBJ whole genome shotgun (WGS) entry which is preliminary data.</text>
</comment>
<keyword evidence="6" id="KW-1185">Reference proteome</keyword>
<dbReference type="Pfam" id="PF01209">
    <property type="entry name" value="Ubie_methyltran"/>
    <property type="match status" value="1"/>
</dbReference>
<evidence type="ECO:0000256" key="1">
    <source>
        <dbReference type="ARBA" id="ARBA00022603"/>
    </source>
</evidence>
<reference evidence="5" key="1">
    <citation type="submission" date="2020-06" db="EMBL/GenBank/DDBJ databases">
        <authorList>
            <consortium name="Plant Systems Biology data submission"/>
        </authorList>
    </citation>
    <scope>NUCLEOTIDE SEQUENCE</scope>
    <source>
        <strain evidence="5">D6</strain>
    </source>
</reference>
<dbReference type="GO" id="GO:0008168">
    <property type="term" value="F:methyltransferase activity"/>
    <property type="evidence" value="ECO:0007669"/>
    <property type="project" value="UniProtKB-KW"/>
</dbReference>
<feature type="chain" id="PRO_5040174985" evidence="4">
    <location>
        <begin position="25"/>
        <end position="291"/>
    </location>
</feature>
<proteinExistence type="predicted"/>
<evidence type="ECO:0000256" key="2">
    <source>
        <dbReference type="ARBA" id="ARBA00022679"/>
    </source>
</evidence>
<keyword evidence="1" id="KW-0489">Methyltransferase</keyword>